<dbReference type="NCBIfam" id="NF002353">
    <property type="entry name" value="PRK01318.1-4"/>
    <property type="match status" value="1"/>
</dbReference>
<dbReference type="GO" id="GO:0051205">
    <property type="term" value="P:protein insertion into membrane"/>
    <property type="evidence" value="ECO:0007669"/>
    <property type="project" value="TreeGrafter"/>
</dbReference>
<dbReference type="PRINTS" id="PR01900">
    <property type="entry name" value="YIDCPROTEIN"/>
</dbReference>
<dbReference type="RefSeq" id="WP_042055097.1">
    <property type="nucleotide sequence ID" value="NZ_BAND01000002.1"/>
</dbReference>
<dbReference type="PANTHER" id="PTHR12428:SF65">
    <property type="entry name" value="CYTOCHROME C OXIDASE ASSEMBLY PROTEIN COX18, MITOCHONDRIAL"/>
    <property type="match status" value="1"/>
</dbReference>
<sequence length="581" mass="64027">MEIKRIILATVISALILLGFDYFVPQHPKDADKAAQKIEQAQTPAGVPGPGAPADVAAAAPTSPEMRIPIRDPDTTGSIDLRGARLDDLVLTKYHETLAKDSPFVRLLEKRDGPQPSFVTFGWLNAAGAALRLPDATTDWTAEGDALSPGHPVTLRWDNGQGLVFSIRIAFDRNYLFDVTQSVENKSGRQVSLIPYQAVERDYLPADAGSTFLEIVHQGPLSVMNDRLYEDSYKSMRKGGAMPGGQSWGANGDGGWGGITDKYWLTAVVADAASPVSLHYLYTPEGGYRVEFTAQAPLPVANDATLTTPSRVFAGAKEVELLDTYTNELHIPAFYKAVDFGWFAFLTRPMFHVLHWLYGILGNFGLALMALTLIVKLILYPLATKSFSSMAKMRTLQPRVQALREANKGDPMAMNQQMMALYREEGVNPAGGCLPLLIQAPVAFCLYKVLNITIEMRHAPFFGWIHDLSAPDPTNIFTLFGLIPWDPTTLSPLLHIGIWPILFGGTIWLMQRQSTVSLDPAQARVMQFMPLFYVFFLGRLSAGIVVYYTWNNVLTALQQHVIQRRANALATSGRKVAARKS</sequence>
<evidence type="ECO:0000259" key="14">
    <source>
        <dbReference type="Pfam" id="PF02096"/>
    </source>
</evidence>
<dbReference type="Gene3D" id="2.70.98.90">
    <property type="match status" value="1"/>
</dbReference>
<dbReference type="GO" id="GO:0005886">
    <property type="term" value="C:plasma membrane"/>
    <property type="evidence" value="ECO:0007669"/>
    <property type="project" value="UniProtKB-SubCell"/>
</dbReference>
<keyword evidence="10 13" id="KW-0143">Chaperone</keyword>
<dbReference type="InterPro" id="IPR028055">
    <property type="entry name" value="YidC/Oxa/ALB_C"/>
</dbReference>
<feature type="domain" description="Membrane insertase YidC/Oxa/ALB C-terminal" evidence="14">
    <location>
        <begin position="364"/>
        <end position="564"/>
    </location>
</feature>
<name>A0A023D0I5_ACIMT</name>
<evidence type="ECO:0000256" key="12">
    <source>
        <dbReference type="ARBA" id="ARBA00033342"/>
    </source>
</evidence>
<evidence type="ECO:0000256" key="7">
    <source>
        <dbReference type="ARBA" id="ARBA00022927"/>
    </source>
</evidence>
<dbReference type="InterPro" id="IPR047196">
    <property type="entry name" value="YidC_ALB_C"/>
</dbReference>
<evidence type="ECO:0000313" key="16">
    <source>
        <dbReference type="EMBL" id="GAJ27579.1"/>
    </source>
</evidence>
<dbReference type="Proteomes" id="UP000019760">
    <property type="component" value="Unassembled WGS sequence"/>
</dbReference>
<evidence type="ECO:0000256" key="9">
    <source>
        <dbReference type="ARBA" id="ARBA00023136"/>
    </source>
</evidence>
<evidence type="ECO:0000256" key="10">
    <source>
        <dbReference type="ARBA" id="ARBA00023186"/>
    </source>
</evidence>
<gene>
    <name evidence="13" type="primary">yidC</name>
    <name evidence="16" type="ORF">Amme_002_022</name>
</gene>
<feature type="transmembrane region" description="Helical" evidence="13">
    <location>
        <begin position="492"/>
        <end position="510"/>
    </location>
</feature>
<evidence type="ECO:0000256" key="13">
    <source>
        <dbReference type="HAMAP-Rule" id="MF_01810"/>
    </source>
</evidence>
<dbReference type="InterPro" id="IPR028053">
    <property type="entry name" value="Membr_insert_YidC_N"/>
</dbReference>
<organism evidence="16 17">
    <name type="scientific">Acidomonas methanolica NBRC 104435</name>
    <dbReference type="NCBI Taxonomy" id="1231351"/>
    <lineage>
        <taxon>Bacteria</taxon>
        <taxon>Pseudomonadati</taxon>
        <taxon>Pseudomonadota</taxon>
        <taxon>Alphaproteobacteria</taxon>
        <taxon>Acetobacterales</taxon>
        <taxon>Acetobacteraceae</taxon>
        <taxon>Acidomonas</taxon>
    </lineage>
</organism>
<feature type="transmembrane region" description="Helical" evidence="13">
    <location>
        <begin position="531"/>
        <end position="550"/>
    </location>
</feature>
<keyword evidence="9 13" id="KW-0472">Membrane</keyword>
<protein>
    <recommendedName>
        <fullName evidence="3 13">Membrane protein insertase YidC</fullName>
    </recommendedName>
    <alternativeName>
        <fullName evidence="12 13">Foldase YidC</fullName>
    </alternativeName>
    <alternativeName>
        <fullName evidence="11 13">Membrane integrase YidC</fullName>
    </alternativeName>
    <alternativeName>
        <fullName evidence="13">Membrane protein YidC</fullName>
    </alternativeName>
</protein>
<dbReference type="OrthoDB" id="9780552at2"/>
<evidence type="ECO:0000256" key="6">
    <source>
        <dbReference type="ARBA" id="ARBA00022692"/>
    </source>
</evidence>
<dbReference type="GO" id="GO:0032977">
    <property type="term" value="F:membrane insertase activity"/>
    <property type="evidence" value="ECO:0007669"/>
    <property type="project" value="InterPro"/>
</dbReference>
<feature type="domain" description="Membrane insertase YidC N-terminal" evidence="15">
    <location>
        <begin position="67"/>
        <end position="352"/>
    </location>
</feature>
<comment type="function">
    <text evidence="13">Required for the insertion and/or proper folding and/or complex formation of integral membrane proteins into the membrane. Involved in integration of membrane proteins that insert both dependently and independently of the Sec translocase complex, as well as at least some lipoproteins. Aids folding of multispanning membrane proteins.</text>
</comment>
<dbReference type="PANTHER" id="PTHR12428">
    <property type="entry name" value="OXA1"/>
    <property type="match status" value="1"/>
</dbReference>
<evidence type="ECO:0000256" key="1">
    <source>
        <dbReference type="ARBA" id="ARBA00004429"/>
    </source>
</evidence>
<dbReference type="EMBL" id="BAND01000002">
    <property type="protein sequence ID" value="GAJ27579.1"/>
    <property type="molecule type" value="Genomic_DNA"/>
</dbReference>
<dbReference type="GO" id="GO:0015031">
    <property type="term" value="P:protein transport"/>
    <property type="evidence" value="ECO:0007669"/>
    <property type="project" value="UniProtKB-KW"/>
</dbReference>
<evidence type="ECO:0000256" key="8">
    <source>
        <dbReference type="ARBA" id="ARBA00022989"/>
    </source>
</evidence>
<keyword evidence="7 13" id="KW-0653">Protein transport</keyword>
<feature type="transmembrane region" description="Helical" evidence="13">
    <location>
        <begin position="6"/>
        <end position="24"/>
    </location>
</feature>
<comment type="similarity">
    <text evidence="2 13">Belongs to the OXA1/ALB3/YidC family. Type 1 subfamily.</text>
</comment>
<dbReference type="InterPro" id="IPR038221">
    <property type="entry name" value="YidC_periplasmic_sf"/>
</dbReference>
<dbReference type="HAMAP" id="MF_01810">
    <property type="entry name" value="YidC_type1"/>
    <property type="match status" value="1"/>
</dbReference>
<dbReference type="CDD" id="cd20070">
    <property type="entry name" value="5TM_YidC_Alb3"/>
    <property type="match status" value="1"/>
</dbReference>
<reference evidence="17" key="1">
    <citation type="journal article" date="2014" name="FEMS Microbiol. Lett.">
        <title>Draft Genomic DNA Sequence of the Facultatively Methylotrophic Bacterium Acidomonas methanolica type strain MB58.</title>
        <authorList>
            <person name="Higashiura N."/>
            <person name="Hadano H."/>
            <person name="Hirakawa H."/>
            <person name="Matsutani M."/>
            <person name="Takabe S."/>
            <person name="Matsushita K."/>
            <person name="Azuma Y."/>
        </authorList>
    </citation>
    <scope>NUCLEOTIDE SEQUENCE [LARGE SCALE GENOMIC DNA]</scope>
    <source>
        <strain evidence="17">MB58</strain>
    </source>
</reference>
<keyword evidence="17" id="KW-1185">Reference proteome</keyword>
<feature type="transmembrane region" description="Helical" evidence="13">
    <location>
        <begin position="356"/>
        <end position="383"/>
    </location>
</feature>
<keyword evidence="6 13" id="KW-0812">Transmembrane</keyword>
<evidence type="ECO:0000256" key="11">
    <source>
        <dbReference type="ARBA" id="ARBA00033245"/>
    </source>
</evidence>
<dbReference type="InterPro" id="IPR019998">
    <property type="entry name" value="Membr_insert_YidC"/>
</dbReference>
<dbReference type="PRINTS" id="PR00701">
    <property type="entry name" value="60KDINNERMP"/>
</dbReference>
<dbReference type="Pfam" id="PF14849">
    <property type="entry name" value="YidC_periplas"/>
    <property type="match status" value="1"/>
</dbReference>
<evidence type="ECO:0000256" key="5">
    <source>
        <dbReference type="ARBA" id="ARBA00022475"/>
    </source>
</evidence>
<evidence type="ECO:0000256" key="3">
    <source>
        <dbReference type="ARBA" id="ARBA00015325"/>
    </source>
</evidence>
<keyword evidence="4 13" id="KW-0813">Transport</keyword>
<dbReference type="CDD" id="cd19961">
    <property type="entry name" value="EcYidC-like_peri"/>
    <property type="match status" value="1"/>
</dbReference>
<proteinExistence type="inferred from homology"/>
<comment type="caution">
    <text evidence="16">The sequence shown here is derived from an EMBL/GenBank/DDBJ whole genome shotgun (WGS) entry which is preliminary data.</text>
</comment>
<comment type="subunit">
    <text evidence="13">Interacts with the Sec translocase complex via SecD. Specifically interacts with transmembrane segments of nascent integral membrane proteins during membrane integration.</text>
</comment>
<dbReference type="AlphaFoldDB" id="A0A023D0I5"/>
<dbReference type="NCBIfam" id="TIGR03592">
    <property type="entry name" value="yidC_oxa1_cterm"/>
    <property type="match status" value="1"/>
</dbReference>
<comment type="subcellular location">
    <subcellularLocation>
        <location evidence="1">Cell inner membrane</location>
        <topology evidence="1">Multi-pass membrane protein</topology>
    </subcellularLocation>
    <subcellularLocation>
        <location evidence="13">Cell membrane</location>
        <topology evidence="13">Multi-pass membrane protein</topology>
    </subcellularLocation>
</comment>
<evidence type="ECO:0000256" key="4">
    <source>
        <dbReference type="ARBA" id="ARBA00022448"/>
    </source>
</evidence>
<keyword evidence="8 13" id="KW-1133">Transmembrane helix</keyword>
<dbReference type="NCBIfam" id="TIGR03593">
    <property type="entry name" value="yidC_nterm"/>
    <property type="match status" value="1"/>
</dbReference>
<reference evidence="16 17" key="2">
    <citation type="journal article" date="2014" name="FEMS Microbiol. Lett.">
        <title>Draft genomic DNA sequence of the facultatively methylotrophic bacterium Acidomonas methanolica type strain MB58.</title>
        <authorList>
            <person name="Higashiura N."/>
            <person name="Hadano H."/>
            <person name="Hirakawa H."/>
            <person name="Matsutani M."/>
            <person name="Takabe S."/>
            <person name="Matsushita K."/>
            <person name="Azuma Y."/>
        </authorList>
    </citation>
    <scope>NUCLEOTIDE SEQUENCE [LARGE SCALE GENOMIC DNA]</scope>
    <source>
        <strain evidence="16 17">MB58</strain>
    </source>
</reference>
<keyword evidence="5 13" id="KW-1003">Cell membrane</keyword>
<accession>A0A023D0I5</accession>
<evidence type="ECO:0000259" key="15">
    <source>
        <dbReference type="Pfam" id="PF14849"/>
    </source>
</evidence>
<evidence type="ECO:0000313" key="17">
    <source>
        <dbReference type="Proteomes" id="UP000019760"/>
    </source>
</evidence>
<evidence type="ECO:0000256" key="2">
    <source>
        <dbReference type="ARBA" id="ARBA00010527"/>
    </source>
</evidence>
<dbReference type="InterPro" id="IPR001708">
    <property type="entry name" value="YidC/ALB3/OXA1/COX18"/>
</dbReference>
<dbReference type="Pfam" id="PF02096">
    <property type="entry name" value="60KD_IMP"/>
    <property type="match status" value="1"/>
</dbReference>